<name>A0A0F6TBG9_9CORY</name>
<dbReference type="AlphaFoldDB" id="A0A0F6TBG9"/>
<comment type="similarity">
    <text evidence="2">Belongs to the multi antimicrobial extrusion (MATE) (TC 2.A.66.1) family.</text>
</comment>
<dbReference type="Pfam" id="PF01554">
    <property type="entry name" value="MatE"/>
    <property type="match status" value="2"/>
</dbReference>
<dbReference type="EMBL" id="CP011311">
    <property type="protein sequence ID" value="AKE39389.1"/>
    <property type="molecule type" value="Genomic_DNA"/>
</dbReference>
<dbReference type="OrthoDB" id="5242355at2"/>
<dbReference type="PATRIC" id="fig|161896.4.peg.1401"/>
<dbReference type="CDD" id="cd13136">
    <property type="entry name" value="MATE_DinF_like"/>
    <property type="match status" value="1"/>
</dbReference>
<evidence type="ECO:0000256" key="1">
    <source>
        <dbReference type="ARBA" id="ARBA00004141"/>
    </source>
</evidence>
<accession>A0A0F6TBG9</accession>
<gene>
    <name evidence="6" type="primary">dinF</name>
    <name evidence="6" type="ORF">UL81_07170</name>
</gene>
<dbReference type="InterPro" id="IPR002528">
    <property type="entry name" value="MATE_fam"/>
</dbReference>
<keyword evidence="5" id="KW-0472">Membrane</keyword>
<keyword evidence="3" id="KW-0812">Transmembrane</keyword>
<dbReference type="GO" id="GO:0015297">
    <property type="term" value="F:antiporter activity"/>
    <property type="evidence" value="ECO:0007669"/>
    <property type="project" value="InterPro"/>
</dbReference>
<sequence length="430" mass="45492">MNVGARDVFRLAFPALGVLAAMPAYLLFDTAVVGRLGAQELASLGAAASIHSVVTTQLTFLSYGTTARSSRLFGAGKREKAVAEGVQATYVALGVGGFLAVIMCIFAGTFTNWLTGDPVTAAGAAQWLRIAAIAIPLTLIVMAGNGWMRGVQNTRTPLHFTLCGVIPGAIFVPLFVYWWGLPGSAIATVLGMGITAALFIRQLRKEHTGDWQVNFRIIRRQLILGRDLILRSASFQVAFLSAAAVAARFGTASLAAHQVLLQLWNFQTLVLDSLAIAAQTLTGAALGKGSADLARKVGWKITGYSTIFAGILALIPILGNSLIPRLFTDSDAVLEAMSVPWWIMVGMVIAGGVVFALDGVLLGAGDAAFLRTITIGSVLFGFLPGVLLAYVLDAGLVGIWCGLAAFILLRLIAVVLRFRSMKWAVIEVED</sequence>
<dbReference type="PANTHER" id="PTHR42893">
    <property type="entry name" value="PROTEIN DETOXIFICATION 44, CHLOROPLASTIC-RELATED"/>
    <property type="match status" value="1"/>
</dbReference>
<dbReference type="STRING" id="161896.UL81_07170"/>
<evidence type="ECO:0000313" key="6">
    <source>
        <dbReference type="EMBL" id="AKE39389.1"/>
    </source>
</evidence>
<dbReference type="GO" id="GO:0042910">
    <property type="term" value="F:xenobiotic transmembrane transporter activity"/>
    <property type="evidence" value="ECO:0007669"/>
    <property type="project" value="InterPro"/>
</dbReference>
<evidence type="ECO:0000256" key="2">
    <source>
        <dbReference type="ARBA" id="ARBA00010199"/>
    </source>
</evidence>
<dbReference type="InterPro" id="IPR044644">
    <property type="entry name" value="DinF-like"/>
</dbReference>
<dbReference type="Proteomes" id="UP000033566">
    <property type="component" value="Chromosome"/>
</dbReference>
<reference evidence="6 7" key="1">
    <citation type="journal article" date="2015" name="Genome Announc.">
        <title>Complete Genome Sequence of Corynebacterium camporealensis DSM 44610, Isolated from the Milk of a Manchega Sheep with Subclinical Mastitis.</title>
        <authorList>
            <person name="Ruckert C."/>
            <person name="Albersmeier A."/>
            <person name="Winkler A."/>
            <person name="Tauch A."/>
        </authorList>
    </citation>
    <scope>NUCLEOTIDE SEQUENCE [LARGE SCALE GENOMIC DNA]</scope>
    <source>
        <strain evidence="6 7">DSM 44610</strain>
    </source>
</reference>
<evidence type="ECO:0000256" key="5">
    <source>
        <dbReference type="ARBA" id="ARBA00023136"/>
    </source>
</evidence>
<dbReference type="PANTHER" id="PTHR42893:SF46">
    <property type="entry name" value="PROTEIN DETOXIFICATION 44, CHLOROPLASTIC"/>
    <property type="match status" value="1"/>
</dbReference>
<proteinExistence type="inferred from homology"/>
<organism evidence="6 7">
    <name type="scientific">Corynebacterium camporealensis</name>
    <dbReference type="NCBI Taxonomy" id="161896"/>
    <lineage>
        <taxon>Bacteria</taxon>
        <taxon>Bacillati</taxon>
        <taxon>Actinomycetota</taxon>
        <taxon>Actinomycetes</taxon>
        <taxon>Mycobacteriales</taxon>
        <taxon>Corynebacteriaceae</taxon>
        <taxon>Corynebacterium</taxon>
    </lineage>
</organism>
<evidence type="ECO:0000256" key="4">
    <source>
        <dbReference type="ARBA" id="ARBA00022989"/>
    </source>
</evidence>
<dbReference type="NCBIfam" id="TIGR00797">
    <property type="entry name" value="matE"/>
    <property type="match status" value="1"/>
</dbReference>
<dbReference type="GO" id="GO:0005886">
    <property type="term" value="C:plasma membrane"/>
    <property type="evidence" value="ECO:0007669"/>
    <property type="project" value="TreeGrafter"/>
</dbReference>
<evidence type="ECO:0000313" key="7">
    <source>
        <dbReference type="Proteomes" id="UP000033566"/>
    </source>
</evidence>
<protein>
    <submittedName>
        <fullName evidence="6">Putative efflux protein, MATE family</fullName>
    </submittedName>
</protein>
<evidence type="ECO:0000256" key="3">
    <source>
        <dbReference type="ARBA" id="ARBA00022692"/>
    </source>
</evidence>
<comment type="subcellular location">
    <subcellularLocation>
        <location evidence="1">Membrane</location>
        <topology evidence="1">Multi-pass membrane protein</topology>
    </subcellularLocation>
</comment>
<keyword evidence="7" id="KW-1185">Reference proteome</keyword>
<dbReference type="RefSeq" id="WP_035104994.1">
    <property type="nucleotide sequence ID" value="NZ_CP011311.1"/>
</dbReference>
<dbReference type="HOGENOM" id="CLU_012893_16_3_11"/>
<dbReference type="KEGG" id="ccj:UL81_07170"/>
<keyword evidence="4" id="KW-1133">Transmembrane helix</keyword>